<reference evidence="2 3" key="2">
    <citation type="journal article" date="2007" name="PLoS Biol.">
        <title>Principles of genome evolution in the Drosophila melanogaster species group.</title>
        <authorList>
            <person name="Ranz J.M."/>
            <person name="Maurin D."/>
            <person name="Chan Y.S."/>
            <person name="von Grotthuss M."/>
            <person name="Hillier L.W."/>
            <person name="Roote J."/>
            <person name="Ashburner M."/>
            <person name="Bergman C.M."/>
        </authorList>
    </citation>
    <scope>NUCLEOTIDE SEQUENCE [LARGE SCALE GENOMIC DNA]</scope>
    <source>
        <strain evidence="3">Tai18E2 / Tucson 14021-0261.01</strain>
    </source>
</reference>
<dbReference type="KEGG" id="dya:Dyak_GE28056"/>
<name>A0A0R1E4J0_DROYA</name>
<dbReference type="EMBL" id="CM000160">
    <property type="protein sequence ID" value="KRK03935.1"/>
    <property type="molecule type" value="Genomic_DNA"/>
</dbReference>
<dbReference type="Gene3D" id="3.30.60.30">
    <property type="match status" value="1"/>
</dbReference>
<evidence type="ECO:0000259" key="1">
    <source>
        <dbReference type="PROSITE" id="PS51465"/>
    </source>
</evidence>
<dbReference type="PROSITE" id="PS51465">
    <property type="entry name" value="KAZAL_2"/>
    <property type="match status" value="1"/>
</dbReference>
<sequence>MSLEQRFRSHRQIAAQTQPECPEICPAIYSPVCVEALINGKLVRCLFGNSCQLGVSSCRHGINWCKQNEEKCKRSSPTCSQYR</sequence>
<gene>
    <name evidence="2" type="primary">Dyak\GE28056</name>
    <name evidence="2" type="synonym">GE28056</name>
    <name evidence="2" type="ORF">Dyak_GE28056</name>
</gene>
<dbReference type="Proteomes" id="UP000002282">
    <property type="component" value="Chromosome 3R"/>
</dbReference>
<proteinExistence type="predicted"/>
<evidence type="ECO:0000313" key="3">
    <source>
        <dbReference type="Proteomes" id="UP000002282"/>
    </source>
</evidence>
<evidence type="ECO:0000313" key="2">
    <source>
        <dbReference type="EMBL" id="KRK03935.1"/>
    </source>
</evidence>
<keyword evidence="3" id="KW-1185">Reference proteome</keyword>
<organism evidence="2 3">
    <name type="scientific">Drosophila yakuba</name>
    <name type="common">Fruit fly</name>
    <dbReference type="NCBI Taxonomy" id="7245"/>
    <lineage>
        <taxon>Eukaryota</taxon>
        <taxon>Metazoa</taxon>
        <taxon>Ecdysozoa</taxon>
        <taxon>Arthropoda</taxon>
        <taxon>Hexapoda</taxon>
        <taxon>Insecta</taxon>
        <taxon>Pterygota</taxon>
        <taxon>Neoptera</taxon>
        <taxon>Endopterygota</taxon>
        <taxon>Diptera</taxon>
        <taxon>Brachycera</taxon>
        <taxon>Muscomorpha</taxon>
        <taxon>Ephydroidea</taxon>
        <taxon>Drosophilidae</taxon>
        <taxon>Drosophila</taxon>
        <taxon>Sophophora</taxon>
    </lineage>
</organism>
<feature type="domain" description="Kazal-like" evidence="1">
    <location>
        <begin position="15"/>
        <end position="74"/>
    </location>
</feature>
<dbReference type="AlphaFoldDB" id="A0A0R1E4J0"/>
<protein>
    <recommendedName>
        <fullName evidence="1">Kazal-like domain-containing protein</fullName>
    </recommendedName>
</protein>
<dbReference type="InterPro" id="IPR002350">
    <property type="entry name" value="Kazal_dom"/>
</dbReference>
<accession>A0A0R1E4J0</accession>
<reference evidence="2 3" key="1">
    <citation type="journal article" date="2007" name="Nature">
        <title>Evolution of genes and genomes on the Drosophila phylogeny.</title>
        <authorList>
            <consortium name="Drosophila 12 Genomes Consortium"/>
            <person name="Clark A.G."/>
            <person name="Eisen M.B."/>
            <person name="Smith D.R."/>
            <person name="Bergman C.M."/>
            <person name="Oliver B."/>
            <person name="Markow T.A."/>
            <person name="Kaufman T.C."/>
            <person name="Kellis M."/>
            <person name="Gelbart W."/>
            <person name="Iyer V.N."/>
            <person name="Pollard D.A."/>
            <person name="Sackton T.B."/>
            <person name="Larracuente A.M."/>
            <person name="Singh N.D."/>
            <person name="Abad J.P."/>
            <person name="Abt D.N."/>
            <person name="Adryan B."/>
            <person name="Aguade M."/>
            <person name="Akashi H."/>
            <person name="Anderson W.W."/>
            <person name="Aquadro C.F."/>
            <person name="Ardell D.H."/>
            <person name="Arguello R."/>
            <person name="Artieri C.G."/>
            <person name="Barbash D.A."/>
            <person name="Barker D."/>
            <person name="Barsanti P."/>
            <person name="Batterham P."/>
            <person name="Batzoglou S."/>
            <person name="Begun D."/>
            <person name="Bhutkar A."/>
            <person name="Blanco E."/>
            <person name="Bosak S.A."/>
            <person name="Bradley R.K."/>
            <person name="Brand A.D."/>
            <person name="Brent M.R."/>
            <person name="Brooks A.N."/>
            <person name="Brown R.H."/>
            <person name="Butlin R.K."/>
            <person name="Caggese C."/>
            <person name="Calvi B.R."/>
            <person name="Bernardo de Carvalho A."/>
            <person name="Caspi A."/>
            <person name="Castrezana S."/>
            <person name="Celniker S.E."/>
            <person name="Chang J.L."/>
            <person name="Chapple C."/>
            <person name="Chatterji S."/>
            <person name="Chinwalla A."/>
            <person name="Civetta A."/>
            <person name="Clifton S.W."/>
            <person name="Comeron J.M."/>
            <person name="Costello J.C."/>
            <person name="Coyne J.A."/>
            <person name="Daub J."/>
            <person name="David R.G."/>
            <person name="Delcher A.L."/>
            <person name="Delehaunty K."/>
            <person name="Do C.B."/>
            <person name="Ebling H."/>
            <person name="Edwards K."/>
            <person name="Eickbush T."/>
            <person name="Evans J.D."/>
            <person name="Filipski A."/>
            <person name="Findeiss S."/>
            <person name="Freyhult E."/>
            <person name="Fulton L."/>
            <person name="Fulton R."/>
            <person name="Garcia A.C."/>
            <person name="Gardiner A."/>
            <person name="Garfield D.A."/>
            <person name="Garvin B.E."/>
            <person name="Gibson G."/>
            <person name="Gilbert D."/>
            <person name="Gnerre S."/>
            <person name="Godfrey J."/>
            <person name="Good R."/>
            <person name="Gotea V."/>
            <person name="Gravely B."/>
            <person name="Greenberg A.J."/>
            <person name="Griffiths-Jones S."/>
            <person name="Gross S."/>
            <person name="Guigo R."/>
            <person name="Gustafson E.A."/>
            <person name="Haerty W."/>
            <person name="Hahn M.W."/>
            <person name="Halligan D.L."/>
            <person name="Halpern A.L."/>
            <person name="Halter G.M."/>
            <person name="Han M.V."/>
            <person name="Heger A."/>
            <person name="Hillier L."/>
            <person name="Hinrichs A.S."/>
            <person name="Holmes I."/>
            <person name="Hoskins R.A."/>
            <person name="Hubisz M.J."/>
            <person name="Hultmark D."/>
            <person name="Huntley M.A."/>
            <person name="Jaffe D.B."/>
            <person name="Jagadeeshan S."/>
            <person name="Jeck W.R."/>
            <person name="Johnson J."/>
            <person name="Jones C.D."/>
            <person name="Jordan W.C."/>
            <person name="Karpen G.H."/>
            <person name="Kataoka E."/>
            <person name="Keightley P.D."/>
            <person name="Kheradpour P."/>
            <person name="Kirkness E.F."/>
            <person name="Koerich L.B."/>
            <person name="Kristiansen K."/>
            <person name="Kudrna D."/>
            <person name="Kulathinal R.J."/>
            <person name="Kumar S."/>
            <person name="Kwok R."/>
            <person name="Lander E."/>
            <person name="Langley C.H."/>
            <person name="Lapoint R."/>
            <person name="Lazzaro B.P."/>
            <person name="Lee S.J."/>
            <person name="Levesque L."/>
            <person name="Li R."/>
            <person name="Lin C.F."/>
            <person name="Lin M.F."/>
            <person name="Lindblad-Toh K."/>
            <person name="Llopart A."/>
            <person name="Long M."/>
            <person name="Low L."/>
            <person name="Lozovsky E."/>
            <person name="Lu J."/>
            <person name="Luo M."/>
            <person name="Machado C.A."/>
            <person name="Makalowski W."/>
            <person name="Marzo M."/>
            <person name="Matsuda M."/>
            <person name="Matzkin L."/>
            <person name="McAllister B."/>
            <person name="McBride C.S."/>
            <person name="McKernan B."/>
            <person name="McKernan K."/>
            <person name="Mendez-Lago M."/>
            <person name="Minx P."/>
            <person name="Mollenhauer M.U."/>
            <person name="Montooth K."/>
            <person name="Mount S.M."/>
            <person name="Mu X."/>
            <person name="Myers E."/>
            <person name="Negre B."/>
            <person name="Newfeld S."/>
            <person name="Nielsen R."/>
            <person name="Noor M.A."/>
            <person name="O'Grady P."/>
            <person name="Pachter L."/>
            <person name="Papaceit M."/>
            <person name="Parisi M.J."/>
            <person name="Parisi M."/>
            <person name="Parts L."/>
            <person name="Pedersen J.S."/>
            <person name="Pesole G."/>
            <person name="Phillippy A.M."/>
            <person name="Ponting C.P."/>
            <person name="Pop M."/>
            <person name="Porcelli D."/>
            <person name="Powell J.R."/>
            <person name="Prohaska S."/>
            <person name="Pruitt K."/>
            <person name="Puig M."/>
            <person name="Quesneville H."/>
            <person name="Ram K.R."/>
            <person name="Rand D."/>
            <person name="Rasmussen M.D."/>
            <person name="Reed L.K."/>
            <person name="Reenan R."/>
            <person name="Reily A."/>
            <person name="Remington K.A."/>
            <person name="Rieger T.T."/>
            <person name="Ritchie M.G."/>
            <person name="Robin C."/>
            <person name="Rogers Y.H."/>
            <person name="Rohde C."/>
            <person name="Rozas J."/>
            <person name="Rubenfield M.J."/>
            <person name="Ruiz A."/>
            <person name="Russo S."/>
            <person name="Salzberg S.L."/>
            <person name="Sanchez-Gracia A."/>
            <person name="Saranga D.J."/>
            <person name="Sato H."/>
            <person name="Schaeffer S.W."/>
            <person name="Schatz M.C."/>
            <person name="Schlenke T."/>
            <person name="Schwartz R."/>
            <person name="Segarra C."/>
            <person name="Singh R.S."/>
            <person name="Sirot L."/>
            <person name="Sirota M."/>
            <person name="Sisneros N.B."/>
            <person name="Smith C.D."/>
            <person name="Smith T.F."/>
            <person name="Spieth J."/>
            <person name="Stage D.E."/>
            <person name="Stark A."/>
            <person name="Stephan W."/>
            <person name="Strausberg R.L."/>
            <person name="Strempel S."/>
            <person name="Sturgill D."/>
            <person name="Sutton G."/>
            <person name="Sutton G.G."/>
            <person name="Tao W."/>
            <person name="Teichmann S."/>
            <person name="Tobari Y.N."/>
            <person name="Tomimura Y."/>
            <person name="Tsolas J.M."/>
            <person name="Valente V.L."/>
            <person name="Venter E."/>
            <person name="Venter J.C."/>
            <person name="Vicario S."/>
            <person name="Vieira F.G."/>
            <person name="Vilella A.J."/>
            <person name="Villasante A."/>
            <person name="Walenz B."/>
            <person name="Wang J."/>
            <person name="Wasserman M."/>
            <person name="Watts T."/>
            <person name="Wilson D."/>
            <person name="Wilson R.K."/>
            <person name="Wing R.A."/>
            <person name="Wolfner M.F."/>
            <person name="Wong A."/>
            <person name="Wong G.K."/>
            <person name="Wu C.I."/>
            <person name="Wu G."/>
            <person name="Yamamoto D."/>
            <person name="Yang H.P."/>
            <person name="Yang S.P."/>
            <person name="Yorke J.A."/>
            <person name="Yoshida K."/>
            <person name="Zdobnov E."/>
            <person name="Zhang P."/>
            <person name="Zhang Y."/>
            <person name="Zimin A.V."/>
            <person name="Baldwin J."/>
            <person name="Abdouelleil A."/>
            <person name="Abdulkadir J."/>
            <person name="Abebe A."/>
            <person name="Abera B."/>
            <person name="Abreu J."/>
            <person name="Acer S.C."/>
            <person name="Aftuck L."/>
            <person name="Alexander A."/>
            <person name="An P."/>
            <person name="Anderson E."/>
            <person name="Anderson S."/>
            <person name="Arachi H."/>
            <person name="Azer M."/>
            <person name="Bachantsang P."/>
            <person name="Barry A."/>
            <person name="Bayul T."/>
            <person name="Berlin A."/>
            <person name="Bessette D."/>
            <person name="Bloom T."/>
            <person name="Blye J."/>
            <person name="Boguslavskiy L."/>
            <person name="Bonnet C."/>
            <person name="Boukhgalter B."/>
            <person name="Bourzgui I."/>
            <person name="Brown A."/>
            <person name="Cahill P."/>
            <person name="Channer S."/>
            <person name="Cheshatsang Y."/>
            <person name="Chuda L."/>
            <person name="Citroen M."/>
            <person name="Collymore A."/>
            <person name="Cooke P."/>
            <person name="Costello M."/>
            <person name="D'Aco K."/>
            <person name="Daza R."/>
            <person name="De Haan G."/>
            <person name="DeGray S."/>
            <person name="DeMaso C."/>
            <person name="Dhargay N."/>
            <person name="Dooley K."/>
            <person name="Dooley E."/>
            <person name="Doricent M."/>
            <person name="Dorje P."/>
            <person name="Dorjee K."/>
            <person name="Dupes A."/>
            <person name="Elong R."/>
            <person name="Falk J."/>
            <person name="Farina A."/>
            <person name="Faro S."/>
            <person name="Ferguson D."/>
            <person name="Fisher S."/>
            <person name="Foley C.D."/>
            <person name="Franke A."/>
            <person name="Friedrich D."/>
            <person name="Gadbois L."/>
            <person name="Gearin G."/>
            <person name="Gearin C.R."/>
            <person name="Giannoukos G."/>
            <person name="Goode T."/>
            <person name="Graham J."/>
            <person name="Grandbois E."/>
            <person name="Grewal S."/>
            <person name="Gyaltsen K."/>
            <person name="Hafez N."/>
            <person name="Hagos B."/>
            <person name="Hall J."/>
            <person name="Henson C."/>
            <person name="Hollinger A."/>
            <person name="Honan T."/>
            <person name="Huard M.D."/>
            <person name="Hughes L."/>
            <person name="Hurhula B."/>
            <person name="Husby M.E."/>
            <person name="Kamat A."/>
            <person name="Kanga B."/>
            <person name="Kashin S."/>
            <person name="Khazanovich D."/>
            <person name="Kisner P."/>
            <person name="Lance K."/>
            <person name="Lara M."/>
            <person name="Lee W."/>
            <person name="Lennon N."/>
            <person name="Letendre F."/>
            <person name="LeVine R."/>
            <person name="Lipovsky A."/>
            <person name="Liu X."/>
            <person name="Liu J."/>
            <person name="Liu S."/>
            <person name="Lokyitsang T."/>
            <person name="Lokyitsang Y."/>
            <person name="Lubonja R."/>
            <person name="Lui A."/>
            <person name="MacDonald P."/>
            <person name="Magnisalis V."/>
            <person name="Maru K."/>
            <person name="Matthews C."/>
            <person name="McCusker W."/>
            <person name="McDonough S."/>
            <person name="Mehta T."/>
            <person name="Meldrim J."/>
            <person name="Meneus L."/>
            <person name="Mihai O."/>
            <person name="Mihalev A."/>
            <person name="Mihova T."/>
            <person name="Mittelman R."/>
            <person name="Mlenga V."/>
            <person name="Montmayeur A."/>
            <person name="Mulrain L."/>
            <person name="Navidi A."/>
            <person name="Naylor J."/>
            <person name="Negash T."/>
            <person name="Nguyen T."/>
            <person name="Nguyen N."/>
            <person name="Nicol R."/>
            <person name="Norbu C."/>
            <person name="Norbu N."/>
            <person name="Novod N."/>
            <person name="O'Neill B."/>
            <person name="Osman S."/>
            <person name="Markiewicz E."/>
            <person name="Oyono O.L."/>
            <person name="Patti C."/>
            <person name="Phunkhang P."/>
            <person name="Pierre F."/>
            <person name="Priest M."/>
            <person name="Raghuraman S."/>
            <person name="Rege F."/>
            <person name="Reyes R."/>
            <person name="Rise C."/>
            <person name="Rogov P."/>
            <person name="Ross K."/>
            <person name="Ryan E."/>
            <person name="Settipalli S."/>
            <person name="Shea T."/>
            <person name="Sherpa N."/>
            <person name="Shi L."/>
            <person name="Shih D."/>
            <person name="Sparrow T."/>
            <person name="Spaulding J."/>
            <person name="Stalker J."/>
            <person name="Stange-Thomann N."/>
            <person name="Stavropoulos S."/>
            <person name="Stone C."/>
            <person name="Strader C."/>
            <person name="Tesfaye S."/>
            <person name="Thomson T."/>
            <person name="Thoulutsang Y."/>
            <person name="Thoulutsang D."/>
            <person name="Topham K."/>
            <person name="Topping I."/>
            <person name="Tsamla T."/>
            <person name="Vassiliev H."/>
            <person name="Vo A."/>
            <person name="Wangchuk T."/>
            <person name="Wangdi T."/>
            <person name="Weiand M."/>
            <person name="Wilkinson J."/>
            <person name="Wilson A."/>
            <person name="Yadav S."/>
            <person name="Young G."/>
            <person name="Yu Q."/>
            <person name="Zembek L."/>
            <person name="Zhong D."/>
            <person name="Zimmer A."/>
            <person name="Zwirko Z."/>
            <person name="Jaffe D.B."/>
            <person name="Alvarez P."/>
            <person name="Brockman W."/>
            <person name="Butler J."/>
            <person name="Chin C."/>
            <person name="Gnerre S."/>
            <person name="Grabherr M."/>
            <person name="Kleber M."/>
            <person name="Mauceli E."/>
            <person name="MacCallum I."/>
        </authorList>
    </citation>
    <scope>NUCLEOTIDE SEQUENCE [LARGE SCALE GENOMIC DNA]</scope>
    <source>
        <strain evidence="3">Tai18E2 / Tucson 14021-0261.01</strain>
    </source>
</reference>